<organism evidence="1 2">
    <name type="scientific">Parasponia andersonii</name>
    <name type="common">Sponia andersonii</name>
    <dbReference type="NCBI Taxonomy" id="3476"/>
    <lineage>
        <taxon>Eukaryota</taxon>
        <taxon>Viridiplantae</taxon>
        <taxon>Streptophyta</taxon>
        <taxon>Embryophyta</taxon>
        <taxon>Tracheophyta</taxon>
        <taxon>Spermatophyta</taxon>
        <taxon>Magnoliopsida</taxon>
        <taxon>eudicotyledons</taxon>
        <taxon>Gunneridae</taxon>
        <taxon>Pentapetalae</taxon>
        <taxon>rosids</taxon>
        <taxon>fabids</taxon>
        <taxon>Rosales</taxon>
        <taxon>Cannabaceae</taxon>
        <taxon>Parasponia</taxon>
    </lineage>
</organism>
<dbReference type="EMBL" id="JXTB01000440">
    <property type="protein sequence ID" value="PON40365.1"/>
    <property type="molecule type" value="Genomic_DNA"/>
</dbReference>
<evidence type="ECO:0000313" key="1">
    <source>
        <dbReference type="EMBL" id="PON40365.1"/>
    </source>
</evidence>
<comment type="caution">
    <text evidence="1">The sequence shown here is derived from an EMBL/GenBank/DDBJ whole genome shotgun (WGS) entry which is preliminary data.</text>
</comment>
<accession>A0A2P5AV20</accession>
<proteinExistence type="predicted"/>
<gene>
    <name evidence="1" type="ORF">PanWU01x14_297980</name>
</gene>
<name>A0A2P5AV20_PARAD</name>
<protein>
    <submittedName>
        <fullName evidence="1">Uncharacterized protein</fullName>
    </submittedName>
</protein>
<reference evidence="2" key="1">
    <citation type="submission" date="2016-06" db="EMBL/GenBank/DDBJ databases">
        <title>Parallel loss of symbiosis genes in relatives of nitrogen-fixing non-legume Parasponia.</title>
        <authorList>
            <person name="Van Velzen R."/>
            <person name="Holmer R."/>
            <person name="Bu F."/>
            <person name="Rutten L."/>
            <person name="Van Zeijl A."/>
            <person name="Liu W."/>
            <person name="Santuari L."/>
            <person name="Cao Q."/>
            <person name="Sharma T."/>
            <person name="Shen D."/>
            <person name="Roswanjaya Y."/>
            <person name="Wardhani T."/>
            <person name="Kalhor M.S."/>
            <person name="Jansen J."/>
            <person name="Van den Hoogen J."/>
            <person name="Gungor B."/>
            <person name="Hartog M."/>
            <person name="Hontelez J."/>
            <person name="Verver J."/>
            <person name="Yang W.-C."/>
            <person name="Schijlen E."/>
            <person name="Repin R."/>
            <person name="Schilthuizen M."/>
            <person name="Schranz E."/>
            <person name="Heidstra R."/>
            <person name="Miyata K."/>
            <person name="Fedorova E."/>
            <person name="Kohlen W."/>
            <person name="Bisseling T."/>
            <person name="Smit S."/>
            <person name="Geurts R."/>
        </authorList>
    </citation>
    <scope>NUCLEOTIDE SEQUENCE [LARGE SCALE GENOMIC DNA]</scope>
    <source>
        <strain evidence="2">cv. WU1-14</strain>
    </source>
</reference>
<dbReference type="AlphaFoldDB" id="A0A2P5AV20"/>
<evidence type="ECO:0000313" key="2">
    <source>
        <dbReference type="Proteomes" id="UP000237105"/>
    </source>
</evidence>
<keyword evidence="2" id="KW-1185">Reference proteome</keyword>
<sequence length="83" mass="9161">MPKDGIAVPASGTVMPERGIPVLIRRTTICFGIAAPFFGTAMPSFESKTQNGHPRSSFEESKAKIRPYFWCARASWIKNPNFG</sequence>
<feature type="non-terminal residue" evidence="1">
    <location>
        <position position="83"/>
    </location>
</feature>
<dbReference type="Proteomes" id="UP000237105">
    <property type="component" value="Unassembled WGS sequence"/>
</dbReference>